<dbReference type="Gene3D" id="3.30.70.920">
    <property type="match status" value="1"/>
</dbReference>
<evidence type="ECO:0000256" key="1">
    <source>
        <dbReference type="ARBA" id="ARBA00023015"/>
    </source>
</evidence>
<dbReference type="InterPro" id="IPR011991">
    <property type="entry name" value="ArsR-like_HTH"/>
</dbReference>
<keyword evidence="2" id="KW-0238">DNA-binding</keyword>
<protein>
    <submittedName>
        <fullName evidence="5">Lrp/AsnC family transcriptional regulator</fullName>
    </submittedName>
</protein>
<keyword evidence="3" id="KW-0804">Transcription</keyword>
<proteinExistence type="predicted"/>
<comment type="caution">
    <text evidence="5">The sequence shown here is derived from an EMBL/GenBank/DDBJ whole genome shotgun (WGS) entry which is preliminary data.</text>
</comment>
<evidence type="ECO:0000313" key="5">
    <source>
        <dbReference type="EMBL" id="MBG0779778.1"/>
    </source>
</evidence>
<evidence type="ECO:0000259" key="4">
    <source>
        <dbReference type="PROSITE" id="PS50956"/>
    </source>
</evidence>
<dbReference type="InterPro" id="IPR011008">
    <property type="entry name" value="Dimeric_a/b-barrel"/>
</dbReference>
<dbReference type="Pfam" id="PF13412">
    <property type="entry name" value="HTH_24"/>
    <property type="match status" value="1"/>
</dbReference>
<feature type="domain" description="HTH asnC-type" evidence="4">
    <location>
        <begin position="1"/>
        <end position="67"/>
    </location>
</feature>
<dbReference type="PANTHER" id="PTHR30154">
    <property type="entry name" value="LEUCINE-RESPONSIVE REGULATORY PROTEIN"/>
    <property type="match status" value="1"/>
</dbReference>
<dbReference type="Gene3D" id="1.10.10.10">
    <property type="entry name" value="Winged helix-like DNA-binding domain superfamily/Winged helix DNA-binding domain"/>
    <property type="match status" value="1"/>
</dbReference>
<dbReference type="PROSITE" id="PS50956">
    <property type="entry name" value="HTH_ASNC_2"/>
    <property type="match status" value="1"/>
</dbReference>
<organism evidence="5 6">
    <name type="scientific">Desulfotignum balticum</name>
    <dbReference type="NCBI Taxonomy" id="115781"/>
    <lineage>
        <taxon>Bacteria</taxon>
        <taxon>Pseudomonadati</taxon>
        <taxon>Thermodesulfobacteriota</taxon>
        <taxon>Desulfobacteria</taxon>
        <taxon>Desulfobacterales</taxon>
        <taxon>Desulfobacteraceae</taxon>
        <taxon>Desulfotignum</taxon>
    </lineage>
</organism>
<dbReference type="InterPro" id="IPR019888">
    <property type="entry name" value="Tscrpt_reg_AsnC-like"/>
</dbReference>
<dbReference type="GO" id="GO:0005829">
    <property type="term" value="C:cytosol"/>
    <property type="evidence" value="ECO:0007669"/>
    <property type="project" value="TreeGrafter"/>
</dbReference>
<reference evidence="5" key="1">
    <citation type="submission" date="2020-07" db="EMBL/GenBank/DDBJ databases">
        <title>Severe corrosion of carbon steel in oil field produced water can be linked to methanogenic archaea containing a special type of NiFe hydrogenase.</title>
        <authorList>
            <person name="Lahme S."/>
            <person name="Mand J."/>
            <person name="Longwell J."/>
            <person name="Smith R."/>
            <person name="Enning D."/>
        </authorList>
    </citation>
    <scope>NUCLEOTIDE SEQUENCE</scope>
    <source>
        <strain evidence="5">MIC098Bin6</strain>
    </source>
</reference>
<dbReference type="SMART" id="SM00344">
    <property type="entry name" value="HTH_ASNC"/>
    <property type="match status" value="1"/>
</dbReference>
<sequence length="152" mass="16946">MDKIDLQILQILQKKARIPNVEVARTIGMAPSAVLERIKKLEASGVIQGYEVRLNADMFHRAMVAFIEITVSDPVDFPEIGDALAAIDQVQEVHYLAGQDCLMIKLRVKDNRELESLLLTRINNIQAVSSTRTRIALSTFKESAKIAIDITS</sequence>
<dbReference type="PRINTS" id="PR00033">
    <property type="entry name" value="HTHASNC"/>
</dbReference>
<evidence type="ECO:0000313" key="6">
    <source>
        <dbReference type="Proteomes" id="UP000706172"/>
    </source>
</evidence>
<dbReference type="GO" id="GO:0043565">
    <property type="term" value="F:sequence-specific DNA binding"/>
    <property type="evidence" value="ECO:0007669"/>
    <property type="project" value="InterPro"/>
</dbReference>
<dbReference type="SUPFAM" id="SSF46785">
    <property type="entry name" value="Winged helix' DNA-binding domain"/>
    <property type="match status" value="1"/>
</dbReference>
<dbReference type="PANTHER" id="PTHR30154:SF53">
    <property type="entry name" value="HTH-TYPE TRANSCRIPTIONAL REGULATOR LRPC"/>
    <property type="match status" value="1"/>
</dbReference>
<dbReference type="GO" id="GO:0043200">
    <property type="term" value="P:response to amino acid"/>
    <property type="evidence" value="ECO:0007669"/>
    <property type="project" value="TreeGrafter"/>
</dbReference>
<dbReference type="Proteomes" id="UP000706172">
    <property type="component" value="Unassembled WGS sequence"/>
</dbReference>
<evidence type="ECO:0000256" key="3">
    <source>
        <dbReference type="ARBA" id="ARBA00023163"/>
    </source>
</evidence>
<accession>A0A931G8J7</accession>
<dbReference type="InterPro" id="IPR036388">
    <property type="entry name" value="WH-like_DNA-bd_sf"/>
</dbReference>
<dbReference type="EMBL" id="JACCQK010000443">
    <property type="protein sequence ID" value="MBG0779778.1"/>
    <property type="molecule type" value="Genomic_DNA"/>
</dbReference>
<dbReference type="AlphaFoldDB" id="A0A931G8J7"/>
<name>A0A931G8J7_9BACT</name>
<evidence type="ECO:0000256" key="2">
    <source>
        <dbReference type="ARBA" id="ARBA00023125"/>
    </source>
</evidence>
<dbReference type="GO" id="GO:0006355">
    <property type="term" value="P:regulation of DNA-templated transcription"/>
    <property type="evidence" value="ECO:0007669"/>
    <property type="project" value="UniProtKB-ARBA"/>
</dbReference>
<dbReference type="CDD" id="cd00090">
    <property type="entry name" value="HTH_ARSR"/>
    <property type="match status" value="1"/>
</dbReference>
<dbReference type="InterPro" id="IPR000485">
    <property type="entry name" value="AsnC-type_HTH_dom"/>
</dbReference>
<dbReference type="SUPFAM" id="SSF54909">
    <property type="entry name" value="Dimeric alpha+beta barrel"/>
    <property type="match status" value="1"/>
</dbReference>
<gene>
    <name evidence="5" type="ORF">H0S81_07610</name>
</gene>
<dbReference type="InterPro" id="IPR036390">
    <property type="entry name" value="WH_DNA-bd_sf"/>
</dbReference>
<keyword evidence="1" id="KW-0805">Transcription regulation</keyword>
<dbReference type="Pfam" id="PF01037">
    <property type="entry name" value="AsnC_trans_reg"/>
    <property type="match status" value="1"/>
</dbReference>
<dbReference type="InterPro" id="IPR019887">
    <property type="entry name" value="Tscrpt_reg_AsnC/Lrp_C"/>
</dbReference>